<evidence type="ECO:0000313" key="3">
    <source>
        <dbReference type="Proteomes" id="UP001595526"/>
    </source>
</evidence>
<protein>
    <submittedName>
        <fullName evidence="2">Uncharacterized protein</fullName>
    </submittedName>
</protein>
<feature type="signal peptide" evidence="1">
    <location>
        <begin position="1"/>
        <end position="26"/>
    </location>
</feature>
<dbReference type="Proteomes" id="UP001595526">
    <property type="component" value="Unassembled WGS sequence"/>
</dbReference>
<keyword evidence="3" id="KW-1185">Reference proteome</keyword>
<keyword evidence="1" id="KW-0732">Signal</keyword>
<gene>
    <name evidence="2" type="ORF">ACFOET_19950</name>
</gene>
<reference evidence="3" key="1">
    <citation type="journal article" date="2019" name="Int. J. Syst. Evol. Microbiol.">
        <title>The Global Catalogue of Microorganisms (GCM) 10K type strain sequencing project: providing services to taxonomists for standard genome sequencing and annotation.</title>
        <authorList>
            <consortium name="The Broad Institute Genomics Platform"/>
            <consortium name="The Broad Institute Genome Sequencing Center for Infectious Disease"/>
            <person name="Wu L."/>
            <person name="Ma J."/>
        </authorList>
    </citation>
    <scope>NUCLEOTIDE SEQUENCE [LARGE SCALE GENOMIC DNA]</scope>
    <source>
        <strain evidence="3">KCTC 52416</strain>
    </source>
</reference>
<organism evidence="2 3">
    <name type="scientific">Parapedobacter deserti</name>
    <dbReference type="NCBI Taxonomy" id="1912957"/>
    <lineage>
        <taxon>Bacteria</taxon>
        <taxon>Pseudomonadati</taxon>
        <taxon>Bacteroidota</taxon>
        <taxon>Sphingobacteriia</taxon>
        <taxon>Sphingobacteriales</taxon>
        <taxon>Sphingobacteriaceae</taxon>
        <taxon>Parapedobacter</taxon>
    </lineage>
</organism>
<feature type="chain" id="PRO_5047263565" evidence="1">
    <location>
        <begin position="27"/>
        <end position="806"/>
    </location>
</feature>
<dbReference type="EMBL" id="JBHRTA010000061">
    <property type="protein sequence ID" value="MFC3199903.1"/>
    <property type="molecule type" value="Genomic_DNA"/>
</dbReference>
<comment type="caution">
    <text evidence="2">The sequence shown here is derived from an EMBL/GenBank/DDBJ whole genome shotgun (WGS) entry which is preliminary data.</text>
</comment>
<proteinExistence type="predicted"/>
<dbReference type="RefSeq" id="WP_379025978.1">
    <property type="nucleotide sequence ID" value="NZ_JBHRTA010000061.1"/>
</dbReference>
<evidence type="ECO:0000313" key="2">
    <source>
        <dbReference type="EMBL" id="MFC3199903.1"/>
    </source>
</evidence>
<accession>A0ABV7JSL7</accession>
<name>A0ABV7JSL7_9SPHI</name>
<evidence type="ECO:0000256" key="1">
    <source>
        <dbReference type="SAM" id="SignalP"/>
    </source>
</evidence>
<sequence length="806" mass="90541">MGVTLIRIKKAALAALLILTIHVVMATELKTAQTQVTINDNGFYSSIKVAGQEILGAGAYPMLSAAKGDQIILPRALEVQGKRFVLTMEDGQKIELRVEQNPQAITYEITQISDDYRLVVFGPLKVSLHEVVGEIVGVAQHGDIAFGMQSLHIKTNGGIPEEYAAAYSEKFAYTGPDTELSVASIPFHNLAAVDAQDGTVFQLSSRDRQILEYRNVQQVERSLTLPITGPDARIVGSKIALFGDLRTSILNRIGRVEVEQGLPHPIIAGEWDKESRAAMGSYLISNFSEDDFDFVLDKASIAGFKNVYHTDPFETWGHFQWKPGFVKGGDEGVKALVDRAKARGIHVGVHTLTNFLTTNDPYVTPVPSKKLLKQGELTLTHPLDATQTEIEIMHSDLFDVPLTLNAMQIGDELITFGKVTHSGDRIKLTECTRGAFGTKKAAHAQASTLYKLWDYPYKTLFPDLELQDEFAHRLAEIFNKTGLKQISFDGLEGSMYTGHDYYATARFITEYYRTLNDKVDLINDASRLDHYLWHIHTRMNWGEPWGEEMRKGQVENRIKNQDFFRRNLFPRMLGWFLVRLAERKFEATTLEDLEWALSESAGFDSGYAMSINMRTLKNHGQIDQLLEAMKNWDELRFAQAFSPEQMERLKDPETEWHLQKLDATNFLLYPLHISTRYRCDLAEMQPGQPGGADWSWYSPYESTYALRLKVEGEGAIANPSFTTTRGVVKIEATIEANQYLLLDHDGNATVTDQNYRVLHRPNVHGKAALAEGSSSIAFACDAVDDSTPEVVVRYITRGTAEKIVNR</sequence>